<dbReference type="AlphaFoldDB" id="A0A9X9XGT7"/>
<feature type="signal peptide" evidence="1">
    <location>
        <begin position="1"/>
        <end position="19"/>
    </location>
</feature>
<feature type="chain" id="PRO_5040802586" description="Periplasmic heavy metal sensor" evidence="1">
    <location>
        <begin position="20"/>
        <end position="179"/>
    </location>
</feature>
<reference evidence="2" key="1">
    <citation type="submission" date="2020-01" db="EMBL/GenBank/DDBJ databases">
        <authorList>
            <person name="Rat A."/>
        </authorList>
    </citation>
    <scope>NUCLEOTIDE SEQUENCE</scope>
    <source>
        <strain evidence="2">LMG 31228</strain>
    </source>
</reference>
<proteinExistence type="predicted"/>
<comment type="caution">
    <text evidence="2">The sequence shown here is derived from an EMBL/GenBank/DDBJ whole genome shotgun (WGS) entry which is preliminary data.</text>
</comment>
<organism evidence="2 3">
    <name type="scientific">Neoroseomonas eburnea</name>
    <dbReference type="NCBI Taxonomy" id="1346889"/>
    <lineage>
        <taxon>Bacteria</taxon>
        <taxon>Pseudomonadati</taxon>
        <taxon>Pseudomonadota</taxon>
        <taxon>Alphaproteobacteria</taxon>
        <taxon>Acetobacterales</taxon>
        <taxon>Acetobacteraceae</taxon>
        <taxon>Neoroseomonas</taxon>
    </lineage>
</organism>
<evidence type="ECO:0008006" key="4">
    <source>
        <dbReference type="Google" id="ProtNLM"/>
    </source>
</evidence>
<name>A0A9X9XGT7_9PROT</name>
<gene>
    <name evidence="2" type="ORF">GXW74_20695</name>
</gene>
<dbReference type="Proteomes" id="UP001138709">
    <property type="component" value="Unassembled WGS sequence"/>
</dbReference>
<dbReference type="EMBL" id="JAAEDL010000024">
    <property type="protein sequence ID" value="MBR0682923.1"/>
    <property type="molecule type" value="Genomic_DNA"/>
</dbReference>
<reference evidence="2" key="2">
    <citation type="journal article" date="2021" name="Syst. Appl. Microbiol.">
        <title>Roseomonas hellenica sp. nov., isolated from roots of wild-growing Alkanna tinctoria.</title>
        <authorList>
            <person name="Rat A."/>
            <person name="Naranjo H.D."/>
            <person name="Lebbe L."/>
            <person name="Cnockaert M."/>
            <person name="Krigas N."/>
            <person name="Grigoriadou K."/>
            <person name="Maloupa E."/>
            <person name="Willems A."/>
        </authorList>
    </citation>
    <scope>NUCLEOTIDE SEQUENCE</scope>
    <source>
        <strain evidence="2">LMG 31228</strain>
    </source>
</reference>
<sequence length="179" mass="19401">MRVLISTFALLAVTTAAFAQHGGDHARGAQVMPNAEPGSRDIKALSREQVADLRAARGMGLALAAERNGYPGPMHALEHAEALRLTTLQTIELQLVMDGMRRNAIAAGERVIEAERILDRLFSERRATPDAVAEATARIGVESASLRAVHLAAHIATRAVLTSDQIVRYDEVRGYRRAD</sequence>
<accession>A0A9X9XGT7</accession>
<evidence type="ECO:0000313" key="3">
    <source>
        <dbReference type="Proteomes" id="UP001138709"/>
    </source>
</evidence>
<keyword evidence="1" id="KW-0732">Signal</keyword>
<dbReference type="RefSeq" id="WP_211848459.1">
    <property type="nucleotide sequence ID" value="NZ_JAAEDL010000024.1"/>
</dbReference>
<protein>
    <recommendedName>
        <fullName evidence="4">Periplasmic heavy metal sensor</fullName>
    </recommendedName>
</protein>
<evidence type="ECO:0000313" key="2">
    <source>
        <dbReference type="EMBL" id="MBR0682923.1"/>
    </source>
</evidence>
<keyword evidence="3" id="KW-1185">Reference proteome</keyword>
<evidence type="ECO:0000256" key="1">
    <source>
        <dbReference type="SAM" id="SignalP"/>
    </source>
</evidence>
<dbReference type="Gene3D" id="1.20.120.1490">
    <property type="match status" value="1"/>
</dbReference>